<feature type="domain" description="HTH araC/xylS-type" evidence="4">
    <location>
        <begin position="293"/>
        <end position="391"/>
    </location>
</feature>
<sequence length="395" mass="46473">MFSEVTDILEENLSKKSYENFILYKKFLSSFYIFLETLKITPDPTDNFIILSYFLENTSIYGDIFPENSKKNISSKLILDFFTLRKKYSSVPCFSILKNIYRCKYPLEFHALEVNLNILEDIYSSKDITKISIKNSDINTLIETHFFKLLRYSTYTPEYGDSTFFSKNGIIIRICLDGEIQFSKKNLILRSKEMLITKGEYLGNFEVLTKNIDFIVIYVNNNFLKTFTPTLLNNHIFQREFITCSKENLSVLNSEDPSIFNLAILKFISKTLFQLLTKGKNFQINTMENPLLLRILDFIDKNIHEKITVKGLEKIFSLNRNSIIELFRKNLNVYPSTYILNKKLEYGALYLLHTNKKISEIASDLNFYNSSFFSRNFKNKYFLTPLNFKKTKNQL</sequence>
<organism evidence="5 6">
    <name type="scientific">Cetobacterium ceti</name>
    <dbReference type="NCBI Taxonomy" id="180163"/>
    <lineage>
        <taxon>Bacteria</taxon>
        <taxon>Fusobacteriati</taxon>
        <taxon>Fusobacteriota</taxon>
        <taxon>Fusobacteriia</taxon>
        <taxon>Fusobacteriales</taxon>
        <taxon>Fusobacteriaceae</taxon>
        <taxon>Cetobacterium</taxon>
    </lineage>
</organism>
<reference evidence="5 6" key="1">
    <citation type="submission" date="2017-02" db="EMBL/GenBank/DDBJ databases">
        <authorList>
            <person name="Peterson S.W."/>
        </authorList>
    </citation>
    <scope>NUCLEOTIDE SEQUENCE [LARGE SCALE GENOMIC DNA]</scope>
    <source>
        <strain evidence="5 6">ATCC 700028</strain>
    </source>
</reference>
<keyword evidence="2 5" id="KW-0238">DNA-binding</keyword>
<keyword evidence="1" id="KW-0805">Transcription regulation</keyword>
<evidence type="ECO:0000259" key="4">
    <source>
        <dbReference type="PROSITE" id="PS01124"/>
    </source>
</evidence>
<dbReference type="Proteomes" id="UP000191153">
    <property type="component" value="Unassembled WGS sequence"/>
</dbReference>
<dbReference type="EMBL" id="FUWX01000007">
    <property type="protein sequence ID" value="SJZ59584.1"/>
    <property type="molecule type" value="Genomic_DNA"/>
</dbReference>
<dbReference type="InterPro" id="IPR009057">
    <property type="entry name" value="Homeodomain-like_sf"/>
</dbReference>
<gene>
    <name evidence="5" type="ORF">SAMN02745174_01017</name>
</gene>
<accession>A0A1T4LYN8</accession>
<keyword evidence="3" id="KW-0804">Transcription</keyword>
<proteinExistence type="predicted"/>
<dbReference type="RefSeq" id="WP_078693530.1">
    <property type="nucleotide sequence ID" value="NZ_FUWX01000007.1"/>
</dbReference>
<dbReference type="STRING" id="180163.SAMN02745174_01017"/>
<dbReference type="Pfam" id="PF12833">
    <property type="entry name" value="HTH_18"/>
    <property type="match status" value="1"/>
</dbReference>
<dbReference type="SUPFAM" id="SSF46689">
    <property type="entry name" value="Homeodomain-like"/>
    <property type="match status" value="1"/>
</dbReference>
<evidence type="ECO:0000256" key="1">
    <source>
        <dbReference type="ARBA" id="ARBA00023015"/>
    </source>
</evidence>
<evidence type="ECO:0000256" key="3">
    <source>
        <dbReference type="ARBA" id="ARBA00023163"/>
    </source>
</evidence>
<dbReference type="OrthoDB" id="92687at2"/>
<dbReference type="SMART" id="SM00342">
    <property type="entry name" value="HTH_ARAC"/>
    <property type="match status" value="1"/>
</dbReference>
<evidence type="ECO:0000313" key="6">
    <source>
        <dbReference type="Proteomes" id="UP000191153"/>
    </source>
</evidence>
<dbReference type="InterPro" id="IPR018060">
    <property type="entry name" value="HTH_AraC"/>
</dbReference>
<name>A0A1T4LYN8_9FUSO</name>
<dbReference type="PANTHER" id="PTHR43280:SF2">
    <property type="entry name" value="HTH-TYPE TRANSCRIPTIONAL REGULATOR EXSA"/>
    <property type="match status" value="1"/>
</dbReference>
<dbReference type="PROSITE" id="PS01124">
    <property type="entry name" value="HTH_ARAC_FAMILY_2"/>
    <property type="match status" value="1"/>
</dbReference>
<evidence type="ECO:0000256" key="2">
    <source>
        <dbReference type="ARBA" id="ARBA00023125"/>
    </source>
</evidence>
<dbReference type="GO" id="GO:0003700">
    <property type="term" value="F:DNA-binding transcription factor activity"/>
    <property type="evidence" value="ECO:0007669"/>
    <property type="project" value="InterPro"/>
</dbReference>
<dbReference type="PANTHER" id="PTHR43280">
    <property type="entry name" value="ARAC-FAMILY TRANSCRIPTIONAL REGULATOR"/>
    <property type="match status" value="1"/>
</dbReference>
<dbReference type="AlphaFoldDB" id="A0A1T4LYN8"/>
<protein>
    <submittedName>
        <fullName evidence="5">AraC-type DNA-binding protein</fullName>
    </submittedName>
</protein>
<keyword evidence="6" id="KW-1185">Reference proteome</keyword>
<dbReference type="GO" id="GO:0043565">
    <property type="term" value="F:sequence-specific DNA binding"/>
    <property type="evidence" value="ECO:0007669"/>
    <property type="project" value="InterPro"/>
</dbReference>
<dbReference type="Gene3D" id="1.10.10.60">
    <property type="entry name" value="Homeodomain-like"/>
    <property type="match status" value="1"/>
</dbReference>
<evidence type="ECO:0000313" key="5">
    <source>
        <dbReference type="EMBL" id="SJZ59584.1"/>
    </source>
</evidence>